<evidence type="ECO:0000313" key="3">
    <source>
        <dbReference type="EMBL" id="QRQ95447.1"/>
    </source>
</evidence>
<sequence>MQPRPLEPNEPVVLALVDAVTAWQDALEQTLSASGLTYAKWLLLRAIRRGHFVRGAPLPGAMPIDVPQSELLLHELRRDGWIEYAEAIAPRISDTAASRLERASQALSALHSVSVAPFSPQERVALGSLLERMKIRLNDHTTRQIRVGGEAARQDKLATAGGASTQAGMPASVVPCTGLPPVAHRPASCPTLASARF</sequence>
<dbReference type="InterPro" id="IPR036388">
    <property type="entry name" value="WH-like_DNA-bd_sf"/>
</dbReference>
<dbReference type="GeneID" id="303491550"/>
<feature type="region of interest" description="Disordered" evidence="1">
    <location>
        <begin position="149"/>
        <end position="169"/>
    </location>
</feature>
<dbReference type="EMBL" id="CP032519">
    <property type="protein sequence ID" value="QEZ46310.1"/>
    <property type="molecule type" value="Genomic_DNA"/>
</dbReference>
<evidence type="ECO:0000256" key="1">
    <source>
        <dbReference type="SAM" id="MobiDB-lite"/>
    </source>
</evidence>
<dbReference type="Proteomes" id="UP000623307">
    <property type="component" value="Chromosome 2"/>
</dbReference>
<reference evidence="4" key="1">
    <citation type="submission" date="2018-01" db="EMBL/GenBank/DDBJ databases">
        <authorList>
            <person name="Clerissi C."/>
        </authorList>
    </citation>
    <scope>NUCLEOTIDE SEQUENCE</scope>
    <source>
        <strain evidence="4">Cupriavidus oxalaticus LMG 2235</strain>
    </source>
</reference>
<dbReference type="RefSeq" id="WP_063238592.1">
    <property type="nucleotide sequence ID" value="NZ_CP032519.1"/>
</dbReference>
<accession>A0A375GAW2</accession>
<name>A0A375GAW2_9BURK</name>
<dbReference type="Proteomes" id="UP000256862">
    <property type="component" value="Chromosome CO2235"/>
</dbReference>
<gene>
    <name evidence="4" type="ORF">CO2235_90302</name>
    <name evidence="2" type="ORF">D2917_18750</name>
    <name evidence="3" type="ORF">JTE92_18525</name>
</gene>
<protein>
    <submittedName>
        <fullName evidence="4">MarR family transcripitonal regulator</fullName>
    </submittedName>
    <submittedName>
        <fullName evidence="2">MarR family transcriptional regulator</fullName>
    </submittedName>
</protein>
<dbReference type="InterPro" id="IPR036390">
    <property type="entry name" value="WH_DNA-bd_sf"/>
</dbReference>
<dbReference type="SUPFAM" id="SSF46785">
    <property type="entry name" value="Winged helix' DNA-binding domain"/>
    <property type="match status" value="1"/>
</dbReference>
<dbReference type="Proteomes" id="UP000325743">
    <property type="component" value="Chromosome 2"/>
</dbReference>
<dbReference type="EMBL" id="OGUS01000131">
    <property type="protein sequence ID" value="SPC17428.1"/>
    <property type="molecule type" value="Genomic_DNA"/>
</dbReference>
<dbReference type="EMBL" id="CP069812">
    <property type="protein sequence ID" value="QRQ95447.1"/>
    <property type="molecule type" value="Genomic_DNA"/>
</dbReference>
<evidence type="ECO:0000313" key="5">
    <source>
        <dbReference type="Proteomes" id="UP000325743"/>
    </source>
</evidence>
<dbReference type="OrthoDB" id="8964156at2"/>
<keyword evidence="6" id="KW-1185">Reference proteome</keyword>
<reference evidence="2 5" key="2">
    <citation type="submission" date="2018-09" db="EMBL/GenBank/DDBJ databases">
        <title>Complete genome sequence of Cupriavidus oxalaticus T2, a bacterium capable of phenol tolerance and degradation.</title>
        <authorList>
            <person name="Yan J."/>
        </authorList>
    </citation>
    <scope>NUCLEOTIDE SEQUENCE [LARGE SCALE GENOMIC DNA]</scope>
    <source>
        <strain evidence="2 5">T2</strain>
    </source>
</reference>
<dbReference type="AlphaFoldDB" id="A0A375GAW2"/>
<proteinExistence type="predicted"/>
<evidence type="ECO:0000313" key="4">
    <source>
        <dbReference type="EMBL" id="SPC17428.1"/>
    </source>
</evidence>
<reference evidence="3 6" key="3">
    <citation type="submission" date="2021-02" db="EMBL/GenBank/DDBJ databases">
        <title>Complete Genome Sequence of Cupriavidus oxalaticus Strain Ox1, a Soil Oxalate-Degrading Species.</title>
        <authorList>
            <person name="Palmieri F."/>
            <person name="Udriet P."/>
            <person name="Deuasquier M."/>
            <person name="Beaudoing E."/>
            <person name="Johnson S.L."/>
            <person name="Davenport K.W."/>
            <person name="Chain P.S."/>
            <person name="Bindschedler S."/>
            <person name="Junier P."/>
        </authorList>
    </citation>
    <scope>NUCLEOTIDE SEQUENCE [LARGE SCALE GENOMIC DNA]</scope>
    <source>
        <strain evidence="3 6">Ox1</strain>
    </source>
</reference>
<organism evidence="4">
    <name type="scientific">Cupriavidus oxalaticus</name>
    <dbReference type="NCBI Taxonomy" id="96344"/>
    <lineage>
        <taxon>Bacteria</taxon>
        <taxon>Pseudomonadati</taxon>
        <taxon>Pseudomonadota</taxon>
        <taxon>Betaproteobacteria</taxon>
        <taxon>Burkholderiales</taxon>
        <taxon>Burkholderiaceae</taxon>
        <taxon>Cupriavidus</taxon>
    </lineage>
</organism>
<dbReference type="Gene3D" id="1.10.10.10">
    <property type="entry name" value="Winged helix-like DNA-binding domain superfamily/Winged helix DNA-binding domain"/>
    <property type="match status" value="1"/>
</dbReference>
<evidence type="ECO:0000313" key="2">
    <source>
        <dbReference type="EMBL" id="QEZ46310.1"/>
    </source>
</evidence>
<evidence type="ECO:0000313" key="6">
    <source>
        <dbReference type="Proteomes" id="UP000623307"/>
    </source>
</evidence>